<protein>
    <submittedName>
        <fullName evidence="2">Uncharacterized protein</fullName>
    </submittedName>
</protein>
<keyword evidence="1" id="KW-1133">Transmembrane helix</keyword>
<evidence type="ECO:0000313" key="2">
    <source>
        <dbReference type="EMBL" id="GAA0174534.1"/>
    </source>
</evidence>
<keyword evidence="3" id="KW-1185">Reference proteome</keyword>
<sequence length="100" mass="11130">MLVALKLMEEVVAGALCARRGSLWSSSSSPKTWVILLEVFACFLGGFWVVLRGGQSFFKFEKGISGILQLKVKGLLLQRMKAWVRIQRLTTVPLHLGGHM</sequence>
<evidence type="ECO:0000256" key="1">
    <source>
        <dbReference type="SAM" id="Phobius"/>
    </source>
</evidence>
<proteinExistence type="predicted"/>
<evidence type="ECO:0000313" key="3">
    <source>
        <dbReference type="Proteomes" id="UP001454036"/>
    </source>
</evidence>
<accession>A0AAV3RFE7</accession>
<dbReference type="AlphaFoldDB" id="A0AAV3RFE7"/>
<comment type="caution">
    <text evidence="2">The sequence shown here is derived from an EMBL/GenBank/DDBJ whole genome shotgun (WGS) entry which is preliminary data.</text>
</comment>
<feature type="transmembrane region" description="Helical" evidence="1">
    <location>
        <begin position="32"/>
        <end position="51"/>
    </location>
</feature>
<dbReference type="Proteomes" id="UP001454036">
    <property type="component" value="Unassembled WGS sequence"/>
</dbReference>
<keyword evidence="1" id="KW-0472">Membrane</keyword>
<reference evidence="2 3" key="1">
    <citation type="submission" date="2024-01" db="EMBL/GenBank/DDBJ databases">
        <title>The complete chloroplast genome sequence of Lithospermum erythrorhizon: insights into the phylogenetic relationship among Boraginaceae species and the maternal lineages of purple gromwells.</title>
        <authorList>
            <person name="Okada T."/>
            <person name="Watanabe K."/>
        </authorList>
    </citation>
    <scope>NUCLEOTIDE SEQUENCE [LARGE SCALE GENOMIC DNA]</scope>
</reference>
<name>A0AAV3RFE7_LITER</name>
<gene>
    <name evidence="2" type="ORF">LIER_27908</name>
</gene>
<organism evidence="2 3">
    <name type="scientific">Lithospermum erythrorhizon</name>
    <name type="common">Purple gromwell</name>
    <name type="synonym">Lithospermum officinale var. erythrorhizon</name>
    <dbReference type="NCBI Taxonomy" id="34254"/>
    <lineage>
        <taxon>Eukaryota</taxon>
        <taxon>Viridiplantae</taxon>
        <taxon>Streptophyta</taxon>
        <taxon>Embryophyta</taxon>
        <taxon>Tracheophyta</taxon>
        <taxon>Spermatophyta</taxon>
        <taxon>Magnoliopsida</taxon>
        <taxon>eudicotyledons</taxon>
        <taxon>Gunneridae</taxon>
        <taxon>Pentapetalae</taxon>
        <taxon>asterids</taxon>
        <taxon>lamiids</taxon>
        <taxon>Boraginales</taxon>
        <taxon>Boraginaceae</taxon>
        <taxon>Boraginoideae</taxon>
        <taxon>Lithospermeae</taxon>
        <taxon>Lithospermum</taxon>
    </lineage>
</organism>
<keyword evidence="1" id="KW-0812">Transmembrane</keyword>
<dbReference type="EMBL" id="BAABME010009117">
    <property type="protein sequence ID" value="GAA0174534.1"/>
    <property type="molecule type" value="Genomic_DNA"/>
</dbReference>